<gene>
    <name evidence="1" type="ORF">L0P92_01860</name>
</gene>
<comment type="caution">
    <text evidence="1">The sequence shown here is derived from an EMBL/GenBank/DDBJ whole genome shotgun (WGS) entry which is preliminary data.</text>
</comment>
<proteinExistence type="predicted"/>
<evidence type="ECO:0000313" key="1">
    <source>
        <dbReference type="EMBL" id="MCF1592319.1"/>
    </source>
</evidence>
<dbReference type="Proteomes" id="UP001139384">
    <property type="component" value="Unassembled WGS sequence"/>
</dbReference>
<accession>A0A9X1PU62</accession>
<organism evidence="1 2">
    <name type="scientific">Streptomyces muensis</name>
    <dbReference type="NCBI Taxonomy" id="1077944"/>
    <lineage>
        <taxon>Bacteria</taxon>
        <taxon>Bacillati</taxon>
        <taxon>Actinomycetota</taxon>
        <taxon>Actinomycetes</taxon>
        <taxon>Kitasatosporales</taxon>
        <taxon>Streptomycetaceae</taxon>
        <taxon>Streptomyces</taxon>
    </lineage>
</organism>
<dbReference type="Gene3D" id="1.10.10.2840">
    <property type="entry name" value="PucR C-terminal helix-turn-helix domain"/>
    <property type="match status" value="1"/>
</dbReference>
<protein>
    <recommendedName>
        <fullName evidence="3">PucR C-terminal helix-turn-helix domain-containing protein</fullName>
    </recommendedName>
</protein>
<name>A0A9X1PU62_STRM4</name>
<dbReference type="InterPro" id="IPR042070">
    <property type="entry name" value="PucR_C-HTH_sf"/>
</dbReference>
<evidence type="ECO:0000313" key="2">
    <source>
        <dbReference type="Proteomes" id="UP001139384"/>
    </source>
</evidence>
<evidence type="ECO:0008006" key="3">
    <source>
        <dbReference type="Google" id="ProtNLM"/>
    </source>
</evidence>
<dbReference type="RefSeq" id="WP_234760612.1">
    <property type="nucleotide sequence ID" value="NZ_JAKEIP010000004.1"/>
</dbReference>
<dbReference type="EMBL" id="JAKEIP010000004">
    <property type="protein sequence ID" value="MCF1592319.1"/>
    <property type="molecule type" value="Genomic_DNA"/>
</dbReference>
<keyword evidence="2" id="KW-1185">Reference proteome</keyword>
<sequence>MLEVVEYFDELVAQYADVEVLVQAASDLAKAPISYLSPTRRVVRFPVGRPYAAPDDYEMAAFLTRRVDESSYVRCERVSADPDADALILERLARAIGVTAGRDDIRSKPTRSIEWLLQSAARHGDQLLEATTCLRLDPYRRYRAVALLLSEPIPETGAWAVLLTPWGLVRGGIVPERVPVSCGGVGKPAVPGDLAESWKSALFALRVRSDEDVALAEDYGALVELASLLDHSTHAPQDVANIESALRTGWTLPELSLLAEGSSFRAIAAVRNLHHSTVAARMPSLTEAWGYDPREALGRTRLHLAILLFRLTHRRFDGMPSGGWESEAR</sequence>
<dbReference type="AlphaFoldDB" id="A0A9X1PU62"/>
<reference evidence="1" key="1">
    <citation type="submission" date="2022-01" db="EMBL/GenBank/DDBJ databases">
        <title>Draft Genome Sequences of Seven Type Strains of the Genus Streptomyces.</title>
        <authorList>
            <person name="Aziz S."/>
            <person name="Coretto E."/>
            <person name="Chronakova A."/>
            <person name="Sproer C."/>
            <person name="Huber K."/>
            <person name="Nouioui I."/>
            <person name="Gross H."/>
        </authorList>
    </citation>
    <scope>NUCLEOTIDE SEQUENCE</scope>
    <source>
        <strain evidence="1">DSM 103493</strain>
    </source>
</reference>